<dbReference type="STRING" id="1513793.SAMN06296036_104306"/>
<evidence type="ECO:0008006" key="4">
    <source>
        <dbReference type="Google" id="ProtNLM"/>
    </source>
</evidence>
<proteinExistence type="predicted"/>
<name>A0A1Y6BLC7_9BACT</name>
<dbReference type="EMBL" id="FWZT01000004">
    <property type="protein sequence ID" value="SMF08576.1"/>
    <property type="molecule type" value="Genomic_DNA"/>
</dbReference>
<dbReference type="RefSeq" id="WP_132316462.1">
    <property type="nucleotide sequence ID" value="NZ_FWZT01000004.1"/>
</dbReference>
<reference evidence="3" key="1">
    <citation type="submission" date="2017-04" db="EMBL/GenBank/DDBJ databases">
        <authorList>
            <person name="Varghese N."/>
            <person name="Submissions S."/>
        </authorList>
    </citation>
    <scope>NUCLEOTIDE SEQUENCE [LARGE SCALE GENOMIC DNA]</scope>
    <source>
        <strain evidence="3">RKEM611</strain>
    </source>
</reference>
<accession>A0A1Y6BLC7</accession>
<dbReference type="Pfam" id="PF11220">
    <property type="entry name" value="DUF3015"/>
    <property type="match status" value="1"/>
</dbReference>
<evidence type="ECO:0000256" key="1">
    <source>
        <dbReference type="SAM" id="SignalP"/>
    </source>
</evidence>
<dbReference type="InterPro" id="IPR021383">
    <property type="entry name" value="DUF3015"/>
</dbReference>
<keyword evidence="3" id="KW-1185">Reference proteome</keyword>
<gene>
    <name evidence="2" type="ORF">SAMN06296036_104306</name>
</gene>
<feature type="chain" id="PRO_5012961099" description="DUF3015 domain-containing protein" evidence="1">
    <location>
        <begin position="20"/>
        <end position="159"/>
    </location>
</feature>
<dbReference type="Proteomes" id="UP000192907">
    <property type="component" value="Unassembled WGS sequence"/>
</dbReference>
<evidence type="ECO:0000313" key="2">
    <source>
        <dbReference type="EMBL" id="SMF08576.1"/>
    </source>
</evidence>
<dbReference type="OrthoDB" id="5294453at2"/>
<evidence type="ECO:0000313" key="3">
    <source>
        <dbReference type="Proteomes" id="UP000192907"/>
    </source>
</evidence>
<sequence>MKLAFVAMALALLTSPVQGADSSSGCGPGWYILKKNSLLSSAARWVTNGVLLPISTLGMTLGTSNCAKHSIVKAEKESIMYAEHNLYQLKQDIARGQGEYLNSYLGTFGCNFLSSPRIKAHLRAHFTTLFNGQDTPMAVVGSTERLLNQLPIAVETCQA</sequence>
<keyword evidence="1" id="KW-0732">Signal</keyword>
<protein>
    <recommendedName>
        <fullName evidence="4">DUF3015 domain-containing protein</fullName>
    </recommendedName>
</protein>
<feature type="signal peptide" evidence="1">
    <location>
        <begin position="1"/>
        <end position="19"/>
    </location>
</feature>
<organism evidence="2 3">
    <name type="scientific">Pseudobacteriovorax antillogorgiicola</name>
    <dbReference type="NCBI Taxonomy" id="1513793"/>
    <lineage>
        <taxon>Bacteria</taxon>
        <taxon>Pseudomonadati</taxon>
        <taxon>Bdellovibrionota</taxon>
        <taxon>Oligoflexia</taxon>
        <taxon>Oligoflexales</taxon>
        <taxon>Pseudobacteriovoracaceae</taxon>
        <taxon>Pseudobacteriovorax</taxon>
    </lineage>
</organism>
<dbReference type="AlphaFoldDB" id="A0A1Y6BLC7"/>